<reference evidence="3" key="1">
    <citation type="submission" date="2016-06" db="EMBL/GenBank/DDBJ databases">
        <title>Parallel loss of symbiosis genes in relatives of nitrogen-fixing non-legume Parasponia.</title>
        <authorList>
            <person name="Van Velzen R."/>
            <person name="Holmer R."/>
            <person name="Bu F."/>
            <person name="Rutten L."/>
            <person name="Van Zeijl A."/>
            <person name="Liu W."/>
            <person name="Santuari L."/>
            <person name="Cao Q."/>
            <person name="Sharma T."/>
            <person name="Shen D."/>
            <person name="Roswanjaya Y."/>
            <person name="Wardhani T."/>
            <person name="Kalhor M.S."/>
            <person name="Jansen J."/>
            <person name="Van den Hoogen J."/>
            <person name="Gungor B."/>
            <person name="Hartog M."/>
            <person name="Hontelez J."/>
            <person name="Verver J."/>
            <person name="Yang W.-C."/>
            <person name="Schijlen E."/>
            <person name="Repin R."/>
            <person name="Schilthuizen M."/>
            <person name="Schranz E."/>
            <person name="Heidstra R."/>
            <person name="Miyata K."/>
            <person name="Fedorova E."/>
            <person name="Kohlen W."/>
            <person name="Bisseling T."/>
            <person name="Smit S."/>
            <person name="Geurts R."/>
        </authorList>
    </citation>
    <scope>NUCLEOTIDE SEQUENCE [LARGE SCALE GENOMIC DNA]</scope>
    <source>
        <strain evidence="3">cv. RG33-2</strain>
    </source>
</reference>
<evidence type="ECO:0000313" key="3">
    <source>
        <dbReference type="Proteomes" id="UP000237000"/>
    </source>
</evidence>
<dbReference type="EMBL" id="JXTC01000812">
    <property type="protein sequence ID" value="PON36846.1"/>
    <property type="molecule type" value="Genomic_DNA"/>
</dbReference>
<dbReference type="Proteomes" id="UP000237000">
    <property type="component" value="Unassembled WGS sequence"/>
</dbReference>
<comment type="caution">
    <text evidence="2">The sequence shown here is derived from an EMBL/GenBank/DDBJ whole genome shotgun (WGS) entry which is preliminary data.</text>
</comment>
<dbReference type="OrthoDB" id="1577729at2759"/>
<feature type="region of interest" description="Disordered" evidence="1">
    <location>
        <begin position="1"/>
        <end position="27"/>
    </location>
</feature>
<dbReference type="InParanoid" id="A0A2P5AJX4"/>
<evidence type="ECO:0000313" key="2">
    <source>
        <dbReference type="EMBL" id="PON36846.1"/>
    </source>
</evidence>
<feature type="compositionally biased region" description="Basic and acidic residues" evidence="1">
    <location>
        <begin position="148"/>
        <end position="167"/>
    </location>
</feature>
<evidence type="ECO:0000256" key="1">
    <source>
        <dbReference type="SAM" id="MobiDB-lite"/>
    </source>
</evidence>
<name>A0A2P5AJX4_TREOI</name>
<protein>
    <submittedName>
        <fullName evidence="2">Uncharacterized protein</fullName>
    </submittedName>
</protein>
<dbReference type="AlphaFoldDB" id="A0A2P5AJX4"/>
<feature type="region of interest" description="Disordered" evidence="1">
    <location>
        <begin position="135"/>
        <end position="167"/>
    </location>
</feature>
<proteinExistence type="predicted"/>
<keyword evidence="3" id="KW-1185">Reference proteome</keyword>
<accession>A0A2P5AJX4</accession>
<sequence>MAEVIRIERTHNPKLKEPNSNGPERRGKIGQILSFVAKFAFDSVVNPSLKVSTGGKQVNKVEQEELKDQPFPLPFNDKNKPRDLKLVMEKIQEDMNNMKQHHKISAANCVEESEALKKISDENLLVKMEKMQEDMNDVKQQHKVSAKCVDESESSKKKQEEDMKGYDDLLRKNRKRVFIRSRL</sequence>
<organism evidence="2 3">
    <name type="scientific">Trema orientale</name>
    <name type="common">Charcoal tree</name>
    <name type="synonym">Celtis orientalis</name>
    <dbReference type="NCBI Taxonomy" id="63057"/>
    <lineage>
        <taxon>Eukaryota</taxon>
        <taxon>Viridiplantae</taxon>
        <taxon>Streptophyta</taxon>
        <taxon>Embryophyta</taxon>
        <taxon>Tracheophyta</taxon>
        <taxon>Spermatophyta</taxon>
        <taxon>Magnoliopsida</taxon>
        <taxon>eudicotyledons</taxon>
        <taxon>Gunneridae</taxon>
        <taxon>Pentapetalae</taxon>
        <taxon>rosids</taxon>
        <taxon>fabids</taxon>
        <taxon>Rosales</taxon>
        <taxon>Cannabaceae</taxon>
        <taxon>Trema</taxon>
    </lineage>
</organism>
<gene>
    <name evidence="2" type="ORF">TorRG33x02_348560</name>
</gene>